<evidence type="ECO:0000313" key="1">
    <source>
        <dbReference type="EMBL" id="MFC7394291.1"/>
    </source>
</evidence>
<evidence type="ECO:0008006" key="3">
    <source>
        <dbReference type="Google" id="ProtNLM"/>
    </source>
</evidence>
<sequence>MQIKHAIIKFKKWLHNKLTDKDKNDYCELPSTKITSLQNVIFETLKMQGFEVKINEPIGPYKADLYLPEHNLIIACIYPNENKTLQMIKIRSLSKYTQTCGLRCLTINSQRFYKDLQKVMMYTQYFSKNSIEK</sequence>
<comment type="caution">
    <text evidence="1">The sequence shown here is derived from an EMBL/GenBank/DDBJ whole genome shotgun (WGS) entry which is preliminary data.</text>
</comment>
<reference evidence="2" key="1">
    <citation type="journal article" date="2019" name="Int. J. Syst. Evol. Microbiol.">
        <title>The Global Catalogue of Microorganisms (GCM) 10K type strain sequencing project: providing services to taxonomists for standard genome sequencing and annotation.</title>
        <authorList>
            <consortium name="The Broad Institute Genomics Platform"/>
            <consortium name="The Broad Institute Genome Sequencing Center for Infectious Disease"/>
            <person name="Wu L."/>
            <person name="Ma J."/>
        </authorList>
    </citation>
    <scope>NUCLEOTIDE SEQUENCE [LARGE SCALE GENOMIC DNA]</scope>
    <source>
        <strain evidence="2">CGMCC 1.16305</strain>
    </source>
</reference>
<keyword evidence="2" id="KW-1185">Reference proteome</keyword>
<dbReference type="RefSeq" id="WP_380967503.1">
    <property type="nucleotide sequence ID" value="NZ_JBHTCO010000020.1"/>
</dbReference>
<evidence type="ECO:0000313" key="2">
    <source>
        <dbReference type="Proteomes" id="UP001596505"/>
    </source>
</evidence>
<dbReference type="Gene3D" id="3.40.960.10">
    <property type="entry name" value="VSR Endonuclease"/>
    <property type="match status" value="1"/>
</dbReference>
<protein>
    <recommendedName>
        <fullName evidence="3">DUF559 domain-containing protein</fullName>
    </recommendedName>
</protein>
<proteinExistence type="predicted"/>
<dbReference type="Proteomes" id="UP001596505">
    <property type="component" value="Unassembled WGS sequence"/>
</dbReference>
<accession>A0ABW2Q4B6</accession>
<organism evidence="1 2">
    <name type="scientific">Scopulibacillus cellulosilyticus</name>
    <dbReference type="NCBI Taxonomy" id="2665665"/>
    <lineage>
        <taxon>Bacteria</taxon>
        <taxon>Bacillati</taxon>
        <taxon>Bacillota</taxon>
        <taxon>Bacilli</taxon>
        <taxon>Bacillales</taxon>
        <taxon>Sporolactobacillaceae</taxon>
        <taxon>Scopulibacillus</taxon>
    </lineage>
</organism>
<name>A0ABW2Q4B6_9BACL</name>
<dbReference type="EMBL" id="JBHTCO010000020">
    <property type="protein sequence ID" value="MFC7394291.1"/>
    <property type="molecule type" value="Genomic_DNA"/>
</dbReference>
<gene>
    <name evidence="1" type="ORF">ACFQRG_15145</name>
</gene>